<dbReference type="Proteomes" id="UP000004221">
    <property type="component" value="Unassembled WGS sequence"/>
</dbReference>
<keyword evidence="2" id="KW-1185">Reference proteome</keyword>
<dbReference type="PRINTS" id="PR00834">
    <property type="entry name" value="PROTEASES2C"/>
</dbReference>
<accession>I4EKQ7</accession>
<dbReference type="Gene3D" id="2.40.10.120">
    <property type="match status" value="1"/>
</dbReference>
<dbReference type="PROSITE" id="PS51257">
    <property type="entry name" value="PROKAR_LIPOPROTEIN"/>
    <property type="match status" value="1"/>
</dbReference>
<comment type="caution">
    <text evidence="1">The sequence shown here is derived from an EMBL/GenBank/DDBJ whole genome shotgun (WGS) entry which is preliminary data.</text>
</comment>
<evidence type="ECO:0008006" key="3">
    <source>
        <dbReference type="Google" id="ProtNLM"/>
    </source>
</evidence>
<reference evidence="1 2" key="1">
    <citation type="journal article" date="2012" name="ISME J.">
        <title>Nitrification expanded: discovery, physiology and genomics of a nitrite-oxidizing bacterium from the phylum Chloroflexi.</title>
        <authorList>
            <person name="Sorokin D.Y."/>
            <person name="Lucker S."/>
            <person name="Vejmelkova D."/>
            <person name="Kostrikina N.A."/>
            <person name="Kleerebezem R."/>
            <person name="Rijpstra W.I."/>
            <person name="Damste J.S."/>
            <person name="Le Paslier D."/>
            <person name="Muyzer G."/>
            <person name="Wagner M."/>
            <person name="van Loosdrecht M.C."/>
            <person name="Daims H."/>
        </authorList>
    </citation>
    <scope>NUCLEOTIDE SEQUENCE [LARGE SCALE GENOMIC DNA]</scope>
    <source>
        <strain evidence="2">none</strain>
    </source>
</reference>
<name>I4EKQ7_9BACT</name>
<dbReference type="InterPro" id="IPR009003">
    <property type="entry name" value="Peptidase_S1_PA"/>
</dbReference>
<evidence type="ECO:0000313" key="2">
    <source>
        <dbReference type="Proteomes" id="UP000004221"/>
    </source>
</evidence>
<proteinExistence type="predicted"/>
<dbReference type="EMBL" id="CAGS01000416">
    <property type="protein sequence ID" value="CCF85269.1"/>
    <property type="molecule type" value="Genomic_DNA"/>
</dbReference>
<dbReference type="SUPFAM" id="SSF50494">
    <property type="entry name" value="Trypsin-like serine proteases"/>
    <property type="match status" value="1"/>
</dbReference>
<dbReference type="GO" id="GO:0006508">
    <property type="term" value="P:proteolysis"/>
    <property type="evidence" value="ECO:0007669"/>
    <property type="project" value="InterPro"/>
</dbReference>
<dbReference type="Pfam" id="PF13365">
    <property type="entry name" value="Trypsin_2"/>
    <property type="match status" value="1"/>
</dbReference>
<gene>
    <name evidence="1" type="ORF">NITHO_4730004</name>
</gene>
<sequence>MTPSRTRQLALRLRIVHVCGCLLLLMLALSLAGCAGGPWSASQPPLITVQDEPDVSPSTSFDPSLPPVLRRSVAMLRRPGDGRITGAAIILTADGFLLTDSSAFSDDAEVLLPDGRSIRPVRVASESTTNLTLLKVAAGDLVPARLADRTIADGDAVFLAGYDPAGSAIGQVGGHVRAVSPLPGINMPAPSLIETDIPLNGSIGGGPLSDSDGALVGLVVAPKDRSGGVARALSEQYLLDWFERWRRSVQQLTGESTSWPVLTVPDLLAVRYPSGWSVKTDSGDPNAFRAELAPTDPDAALRLAVSIQPSDPPADPIAFATKEFGDKKNAAIWGAVRYGGFGGVRVVLNQEGARIDTVYLFGAGRRIAFSMSSGYVSDDTLPQAERAAALYEATLQSITPVQPAAR</sequence>
<organism evidence="1 2">
    <name type="scientific">Nitrolancea hollandica Lb</name>
    <dbReference type="NCBI Taxonomy" id="1129897"/>
    <lineage>
        <taxon>Bacteria</taxon>
        <taxon>Pseudomonadati</taxon>
        <taxon>Thermomicrobiota</taxon>
        <taxon>Thermomicrobia</taxon>
        <taxon>Sphaerobacterales</taxon>
        <taxon>Sphaerobacterineae</taxon>
        <taxon>Sphaerobacteraceae</taxon>
        <taxon>Nitrolancea</taxon>
    </lineage>
</organism>
<protein>
    <recommendedName>
        <fullName evidence="3">Serine protease</fullName>
    </recommendedName>
</protein>
<dbReference type="InterPro" id="IPR001940">
    <property type="entry name" value="Peptidase_S1C"/>
</dbReference>
<evidence type="ECO:0000313" key="1">
    <source>
        <dbReference type="EMBL" id="CCF85269.1"/>
    </source>
</evidence>
<dbReference type="GO" id="GO:0004252">
    <property type="term" value="F:serine-type endopeptidase activity"/>
    <property type="evidence" value="ECO:0007669"/>
    <property type="project" value="InterPro"/>
</dbReference>
<dbReference type="AlphaFoldDB" id="I4EKQ7"/>